<dbReference type="InterPro" id="IPR001543">
    <property type="entry name" value="FliN-like_C"/>
</dbReference>
<keyword evidence="11" id="KW-0282">Flagellum</keyword>
<dbReference type="EMBL" id="WSEK01000004">
    <property type="protein sequence ID" value="MVQ50619.1"/>
    <property type="molecule type" value="Genomic_DNA"/>
</dbReference>
<dbReference type="SUPFAM" id="SSF103039">
    <property type="entry name" value="CheC-like"/>
    <property type="match status" value="1"/>
</dbReference>
<protein>
    <recommendedName>
        <fullName evidence="4">Flagellar motor switch protein FliM</fullName>
    </recommendedName>
</protein>
<dbReference type="GO" id="GO:0050918">
    <property type="term" value="P:positive chemotaxis"/>
    <property type="evidence" value="ECO:0007669"/>
    <property type="project" value="TreeGrafter"/>
</dbReference>
<gene>
    <name evidence="11" type="ORF">GON03_15650</name>
</gene>
<evidence type="ECO:0000256" key="3">
    <source>
        <dbReference type="ARBA" id="ARBA00011049"/>
    </source>
</evidence>
<keyword evidence="9" id="KW-0975">Bacterial flagellum</keyword>
<organism evidence="11 12">
    <name type="scientific">Nocardioides agri</name>
    <dbReference type="NCBI Taxonomy" id="2682843"/>
    <lineage>
        <taxon>Bacteria</taxon>
        <taxon>Bacillati</taxon>
        <taxon>Actinomycetota</taxon>
        <taxon>Actinomycetes</taxon>
        <taxon>Propionibacteriales</taxon>
        <taxon>Nocardioidaceae</taxon>
        <taxon>Nocardioides</taxon>
    </lineage>
</organism>
<dbReference type="InterPro" id="IPR036429">
    <property type="entry name" value="SpoA-like_sf"/>
</dbReference>
<sequence>MRPFPQLGRKVADPSFVPPADAPVVPPGLAAASPGERRTSDPVLYDFRRPIQLSREHSRMLQLALDGFSRQATTVLTSSLRTVCGVSLTRIEQSSYSEYVEALDATTYLTIFSAEPLLSKCVLEIPLTAVMTAVDHMLGGPGRTDQPERPLTEIETGVARGLIERLLRELRYSLAAIVNFEPVITGAEYSPQFAQAAGASDVMVAMHLELKLNERTFPFSLCMPFSGLLPHLVRAAAPAPVSDRERAQRARSAAELRGQFQRVPVDVAVRLRPTTLSPTDLAALQPGDAIRLNHPSSAPLEVVVDGINFAHATAGTSGFRLAALIVGTPKETS</sequence>
<comment type="caution">
    <text evidence="11">The sequence shown here is derived from an EMBL/GenBank/DDBJ whole genome shotgun (WGS) entry which is preliminary data.</text>
</comment>
<evidence type="ECO:0000313" key="11">
    <source>
        <dbReference type="EMBL" id="MVQ50619.1"/>
    </source>
</evidence>
<dbReference type="CDD" id="cd17908">
    <property type="entry name" value="FliM"/>
    <property type="match status" value="1"/>
</dbReference>
<comment type="similarity">
    <text evidence="3">Belongs to the FliM family.</text>
</comment>
<dbReference type="Pfam" id="PF01052">
    <property type="entry name" value="FliMN_C"/>
    <property type="match status" value="1"/>
</dbReference>
<feature type="domain" description="Flagellar motor switch protein FliN-like C-terminal" evidence="10">
    <location>
        <begin position="260"/>
        <end position="326"/>
    </location>
</feature>
<keyword evidence="7" id="KW-0283">Flagellar rotation</keyword>
<dbReference type="PIRSF" id="PIRSF002888">
    <property type="entry name" value="FliM"/>
    <property type="match status" value="1"/>
</dbReference>
<evidence type="ECO:0000256" key="6">
    <source>
        <dbReference type="ARBA" id="ARBA00022500"/>
    </source>
</evidence>
<reference evidence="11 12" key="1">
    <citation type="submission" date="2019-12" db="EMBL/GenBank/DDBJ databases">
        <authorList>
            <person name="Huq M.A."/>
        </authorList>
    </citation>
    <scope>NUCLEOTIDE SEQUENCE [LARGE SCALE GENOMIC DNA]</scope>
    <source>
        <strain evidence="11 12">MAH-18</strain>
    </source>
</reference>
<keyword evidence="8" id="KW-0472">Membrane</keyword>
<keyword evidence="5" id="KW-1003">Cell membrane</keyword>
<evidence type="ECO:0000256" key="7">
    <source>
        <dbReference type="ARBA" id="ARBA00022779"/>
    </source>
</evidence>
<evidence type="ECO:0000256" key="5">
    <source>
        <dbReference type="ARBA" id="ARBA00022475"/>
    </source>
</evidence>
<accession>A0A6L6XTV3</accession>
<dbReference type="PANTHER" id="PTHR30034:SF6">
    <property type="entry name" value="YOP PROTEINS TRANSLOCATION PROTEIN Q"/>
    <property type="match status" value="1"/>
</dbReference>
<evidence type="ECO:0000256" key="2">
    <source>
        <dbReference type="ARBA" id="ARBA00004202"/>
    </source>
</evidence>
<comment type="subcellular location">
    <subcellularLocation>
        <location evidence="1">Bacterial flagellum basal body</location>
    </subcellularLocation>
    <subcellularLocation>
        <location evidence="2">Cell membrane</location>
        <topology evidence="2">Peripheral membrane protein</topology>
    </subcellularLocation>
</comment>
<evidence type="ECO:0000259" key="10">
    <source>
        <dbReference type="Pfam" id="PF01052"/>
    </source>
</evidence>
<dbReference type="InterPro" id="IPR001689">
    <property type="entry name" value="Flag_FliM"/>
</dbReference>
<keyword evidence="6" id="KW-0145">Chemotaxis</keyword>
<dbReference type="GO" id="GO:0003774">
    <property type="term" value="F:cytoskeletal motor activity"/>
    <property type="evidence" value="ECO:0007669"/>
    <property type="project" value="InterPro"/>
</dbReference>
<dbReference type="GO" id="GO:0005886">
    <property type="term" value="C:plasma membrane"/>
    <property type="evidence" value="ECO:0007669"/>
    <property type="project" value="UniProtKB-SubCell"/>
</dbReference>
<keyword evidence="12" id="KW-1185">Reference proteome</keyword>
<proteinExistence type="inferred from homology"/>
<dbReference type="Proteomes" id="UP000473525">
    <property type="component" value="Unassembled WGS sequence"/>
</dbReference>
<name>A0A6L6XTV3_9ACTN</name>
<dbReference type="GO" id="GO:0071978">
    <property type="term" value="P:bacterial-type flagellum-dependent swarming motility"/>
    <property type="evidence" value="ECO:0007669"/>
    <property type="project" value="TreeGrafter"/>
</dbReference>
<dbReference type="Pfam" id="PF02154">
    <property type="entry name" value="FliM"/>
    <property type="match status" value="1"/>
</dbReference>
<evidence type="ECO:0000256" key="9">
    <source>
        <dbReference type="ARBA" id="ARBA00023143"/>
    </source>
</evidence>
<evidence type="ECO:0000256" key="4">
    <source>
        <dbReference type="ARBA" id="ARBA00021898"/>
    </source>
</evidence>
<keyword evidence="11" id="KW-0966">Cell projection</keyword>
<evidence type="ECO:0000256" key="1">
    <source>
        <dbReference type="ARBA" id="ARBA00004117"/>
    </source>
</evidence>
<keyword evidence="11" id="KW-0969">Cilium</keyword>
<evidence type="ECO:0000313" key="12">
    <source>
        <dbReference type="Proteomes" id="UP000473525"/>
    </source>
</evidence>
<dbReference type="AlphaFoldDB" id="A0A6L6XTV3"/>
<dbReference type="InterPro" id="IPR028976">
    <property type="entry name" value="CheC-like_sf"/>
</dbReference>
<evidence type="ECO:0000256" key="8">
    <source>
        <dbReference type="ARBA" id="ARBA00023136"/>
    </source>
</evidence>
<dbReference type="Gene3D" id="2.30.330.10">
    <property type="entry name" value="SpoA-like"/>
    <property type="match status" value="1"/>
</dbReference>
<dbReference type="PANTHER" id="PTHR30034">
    <property type="entry name" value="FLAGELLAR MOTOR SWITCH PROTEIN FLIM"/>
    <property type="match status" value="1"/>
</dbReference>
<dbReference type="GO" id="GO:0009425">
    <property type="term" value="C:bacterial-type flagellum basal body"/>
    <property type="evidence" value="ECO:0007669"/>
    <property type="project" value="UniProtKB-SubCell"/>
</dbReference>
<dbReference type="Gene3D" id="3.40.1550.10">
    <property type="entry name" value="CheC-like"/>
    <property type="match status" value="1"/>
</dbReference>
<dbReference type="SUPFAM" id="SSF101801">
    <property type="entry name" value="Surface presentation of antigens (SPOA)"/>
    <property type="match status" value="1"/>
</dbReference>